<comment type="caution">
    <text evidence="2">The sequence shown here is derived from an EMBL/GenBank/DDBJ whole genome shotgun (WGS) entry which is preliminary data.</text>
</comment>
<organism evidence="2 3">
    <name type="scientific">Copranaerobaculum intestinale</name>
    <dbReference type="NCBI Taxonomy" id="2692629"/>
    <lineage>
        <taxon>Bacteria</taxon>
        <taxon>Bacillati</taxon>
        <taxon>Bacillota</taxon>
        <taxon>Erysipelotrichia</taxon>
        <taxon>Erysipelotrichales</taxon>
        <taxon>Erysipelotrichaceae</taxon>
        <taxon>Copranaerobaculum</taxon>
    </lineage>
</organism>
<dbReference type="RefSeq" id="WP_160625467.1">
    <property type="nucleotide sequence ID" value="NZ_WUUQ01000003.1"/>
</dbReference>
<evidence type="ECO:0000313" key="2">
    <source>
        <dbReference type="EMBL" id="MXQ74079.1"/>
    </source>
</evidence>
<accession>A0A6N8UC33</accession>
<gene>
    <name evidence="2" type="ORF">GSF08_09025</name>
</gene>
<keyword evidence="1" id="KW-0812">Transmembrane</keyword>
<name>A0A6N8UC33_9FIRM</name>
<keyword evidence="3" id="KW-1185">Reference proteome</keyword>
<feature type="transmembrane region" description="Helical" evidence="1">
    <location>
        <begin position="174"/>
        <end position="196"/>
    </location>
</feature>
<reference evidence="2 3" key="2">
    <citation type="submission" date="2020-01" db="EMBL/GenBank/DDBJ databases">
        <title>Clostridiaceae sp. nov. isolated from the gut of human by culturomics.</title>
        <authorList>
            <person name="Chang Y."/>
        </authorList>
    </citation>
    <scope>NUCLEOTIDE SEQUENCE [LARGE SCALE GENOMIC DNA]</scope>
    <source>
        <strain evidence="2 3">DONG20-135</strain>
    </source>
</reference>
<reference evidence="2 3" key="1">
    <citation type="submission" date="2019-12" db="EMBL/GenBank/DDBJ databases">
        <authorList>
            <person name="Yang R."/>
        </authorList>
    </citation>
    <scope>NUCLEOTIDE SEQUENCE [LARGE SCALE GENOMIC DNA]</scope>
    <source>
        <strain evidence="2 3">DONG20-135</strain>
    </source>
</reference>
<dbReference type="Pfam" id="PF20456">
    <property type="entry name" value="DUF6709"/>
    <property type="match status" value="1"/>
</dbReference>
<dbReference type="EMBL" id="WUUQ01000003">
    <property type="protein sequence ID" value="MXQ74079.1"/>
    <property type="molecule type" value="Genomic_DNA"/>
</dbReference>
<proteinExistence type="predicted"/>
<protein>
    <submittedName>
        <fullName evidence="2">Uncharacterized protein</fullName>
    </submittedName>
</protein>
<evidence type="ECO:0000313" key="3">
    <source>
        <dbReference type="Proteomes" id="UP000434036"/>
    </source>
</evidence>
<dbReference type="Proteomes" id="UP000434036">
    <property type="component" value="Unassembled WGS sequence"/>
</dbReference>
<dbReference type="AlphaFoldDB" id="A0A6N8UC33"/>
<feature type="transmembrane region" description="Helical" evidence="1">
    <location>
        <begin position="12"/>
        <end position="34"/>
    </location>
</feature>
<dbReference type="InterPro" id="IPR046555">
    <property type="entry name" value="DUF6709"/>
</dbReference>
<keyword evidence="1" id="KW-1133">Transmembrane helix</keyword>
<evidence type="ECO:0000256" key="1">
    <source>
        <dbReference type="SAM" id="Phobius"/>
    </source>
</evidence>
<sequence length="348" mass="40620">MGRLMKHYRHRLQLCVLWYLLAALFICIPSFLFINHKGKGYLNAEPLSQADAEIRTLAGGDFQAWGISSWIRSNSMRNRTFIVDQNDILGPIDAAGTTYLVRLDDSFFVTVTGDYEQLYRGKGRLIPISSKLREVSFQYLKNAGYVQSGRHMTTVISPYLMEIGYAGDISVSTLYLILGLIALAVLMLIGIGYRIYRYSSLRISMVLYEESSRREKEIMDYEITDDRQVPGALAGRNCLYVQRGKFHRVIIPIKYEQIIWYYQKPLSSKKTRLVLYDSNRRCYQIKLMNKMVDEVMLSLAEKAPYAICGYQREIARKVRRNFYDLMKQVNQNRQETMMRKQFEKKKEN</sequence>
<keyword evidence="1" id="KW-0472">Membrane</keyword>